<organism evidence="2 3">
    <name type="scientific">Phaseolus coccineus</name>
    <name type="common">Scarlet runner bean</name>
    <name type="synonym">Phaseolus multiflorus</name>
    <dbReference type="NCBI Taxonomy" id="3886"/>
    <lineage>
        <taxon>Eukaryota</taxon>
        <taxon>Viridiplantae</taxon>
        <taxon>Streptophyta</taxon>
        <taxon>Embryophyta</taxon>
        <taxon>Tracheophyta</taxon>
        <taxon>Spermatophyta</taxon>
        <taxon>Magnoliopsida</taxon>
        <taxon>eudicotyledons</taxon>
        <taxon>Gunneridae</taxon>
        <taxon>Pentapetalae</taxon>
        <taxon>rosids</taxon>
        <taxon>fabids</taxon>
        <taxon>Fabales</taxon>
        <taxon>Fabaceae</taxon>
        <taxon>Papilionoideae</taxon>
        <taxon>50 kb inversion clade</taxon>
        <taxon>NPAAA clade</taxon>
        <taxon>indigoferoid/millettioid clade</taxon>
        <taxon>Phaseoleae</taxon>
        <taxon>Phaseolus</taxon>
    </lineage>
</organism>
<protein>
    <submittedName>
        <fullName evidence="2">Uncharacterized protein</fullName>
    </submittedName>
</protein>
<reference evidence="2 3" key="1">
    <citation type="submission" date="2024-01" db="EMBL/GenBank/DDBJ databases">
        <title>The genomes of 5 underutilized Papilionoideae crops provide insights into root nodulation and disease resistanc.</title>
        <authorList>
            <person name="Jiang F."/>
        </authorList>
    </citation>
    <scope>NUCLEOTIDE SEQUENCE [LARGE SCALE GENOMIC DNA]</scope>
    <source>
        <strain evidence="2">JINMINGXINNONG_FW02</strain>
        <tissue evidence="2">Leaves</tissue>
    </source>
</reference>
<evidence type="ECO:0000313" key="2">
    <source>
        <dbReference type="EMBL" id="KAK7332176.1"/>
    </source>
</evidence>
<evidence type="ECO:0000256" key="1">
    <source>
        <dbReference type="SAM" id="Phobius"/>
    </source>
</evidence>
<keyword evidence="3" id="KW-1185">Reference proteome</keyword>
<gene>
    <name evidence="2" type="ORF">VNO80_28924</name>
</gene>
<evidence type="ECO:0000313" key="3">
    <source>
        <dbReference type="Proteomes" id="UP001374584"/>
    </source>
</evidence>
<dbReference type="AlphaFoldDB" id="A0AAN9LAH2"/>
<proteinExistence type="predicted"/>
<comment type="caution">
    <text evidence="2">The sequence shown here is derived from an EMBL/GenBank/DDBJ whole genome shotgun (WGS) entry which is preliminary data.</text>
</comment>
<keyword evidence="1" id="KW-1133">Transmembrane helix</keyword>
<keyword evidence="1" id="KW-0472">Membrane</keyword>
<keyword evidence="1" id="KW-0812">Transmembrane</keyword>
<sequence length="73" mass="8576">MCYEFINLAKKCESREGWRDWKLIVMLDASRLLASEAFSLVRVCLFVYFPFPFLSSIVWVTTKTQTQINTMVC</sequence>
<dbReference type="Proteomes" id="UP001374584">
    <property type="component" value="Unassembled WGS sequence"/>
</dbReference>
<accession>A0AAN9LAH2</accession>
<feature type="transmembrane region" description="Helical" evidence="1">
    <location>
        <begin position="40"/>
        <end position="61"/>
    </location>
</feature>
<name>A0AAN9LAH2_PHACN</name>
<dbReference type="EMBL" id="JAYMYR010000011">
    <property type="protein sequence ID" value="KAK7332176.1"/>
    <property type="molecule type" value="Genomic_DNA"/>
</dbReference>